<organism evidence="2 3">
    <name type="scientific">Streptomyces cinnamoneus</name>
    <name type="common">Streptoverticillium cinnamoneum</name>
    <dbReference type="NCBI Taxonomy" id="53446"/>
    <lineage>
        <taxon>Bacteria</taxon>
        <taxon>Bacillati</taxon>
        <taxon>Actinomycetota</taxon>
        <taxon>Actinomycetes</taxon>
        <taxon>Kitasatosporales</taxon>
        <taxon>Streptomycetaceae</taxon>
        <taxon>Streptomyces</taxon>
        <taxon>Streptomyces cinnamoneus group</taxon>
    </lineage>
</organism>
<gene>
    <name evidence="2" type="ORF">BLA24_05025</name>
</gene>
<evidence type="ECO:0000313" key="3">
    <source>
        <dbReference type="Proteomes" id="UP000222531"/>
    </source>
</evidence>
<protein>
    <submittedName>
        <fullName evidence="2">Uncharacterized protein</fullName>
    </submittedName>
</protein>
<keyword evidence="3" id="KW-1185">Reference proteome</keyword>
<proteinExistence type="predicted"/>
<feature type="compositionally biased region" description="Basic and acidic residues" evidence="1">
    <location>
        <begin position="10"/>
        <end position="19"/>
    </location>
</feature>
<comment type="caution">
    <text evidence="2">The sequence shown here is derived from an EMBL/GenBank/DDBJ whole genome shotgun (WGS) entry which is preliminary data.</text>
</comment>
<dbReference type="Pfam" id="PF19372">
    <property type="entry name" value="DUF5947"/>
    <property type="match status" value="1"/>
</dbReference>
<evidence type="ECO:0000256" key="1">
    <source>
        <dbReference type="SAM" id="MobiDB-lite"/>
    </source>
</evidence>
<sequence length="214" mass="23418">MSAARTASPRLRELARRPAPEPVNAPGERCDLCAEPLADDHRHLLDASGGHTVLCACRACSLLFDRSEAGGRHYKLLPRRRLRLDGFTVDDALWASLGIPVGLAFFVRDDASGRTTVGYPSPLGTTRSELDAAVWHDLARGHPALAELAADVEALLVHRVPGAPPQHWIVPLDDCYRLVAVVRAHWKGLAGGPEVWTRIQRFFTGLARPEPAHR</sequence>
<feature type="region of interest" description="Disordered" evidence="1">
    <location>
        <begin position="1"/>
        <end position="25"/>
    </location>
</feature>
<accession>A0A2G1XP45</accession>
<dbReference type="InterPro" id="IPR045991">
    <property type="entry name" value="DUF5947"/>
</dbReference>
<dbReference type="RefSeq" id="WP_099198001.1">
    <property type="nucleotide sequence ID" value="NZ_JBIRXA010000007.1"/>
</dbReference>
<dbReference type="Proteomes" id="UP000222531">
    <property type="component" value="Unassembled WGS sequence"/>
</dbReference>
<evidence type="ECO:0000313" key="2">
    <source>
        <dbReference type="EMBL" id="PHQ52983.1"/>
    </source>
</evidence>
<reference evidence="2 3" key="1">
    <citation type="journal article" date="2017" name="Biochemistry">
        <title>Identification of the Biosynthetic Pathway for the Antibiotic Bicyclomycin.</title>
        <authorList>
            <person name="Patteson J."/>
            <person name="Cai W."/>
            <person name="Johnson R.A."/>
            <person name="Santa Maria K."/>
            <person name="Li B."/>
        </authorList>
    </citation>
    <scope>NUCLEOTIDE SEQUENCE [LARGE SCALE GENOMIC DNA]</scope>
    <source>
        <strain evidence="2 3">ATCC 21532</strain>
    </source>
</reference>
<name>A0A2G1XP45_STRCJ</name>
<dbReference type="OrthoDB" id="152349at2"/>
<dbReference type="AlphaFoldDB" id="A0A2G1XP45"/>
<dbReference type="EMBL" id="NHZO01000070">
    <property type="protein sequence ID" value="PHQ52983.1"/>
    <property type="molecule type" value="Genomic_DNA"/>
</dbReference>